<dbReference type="PANTHER" id="PTHR37300">
    <property type="entry name" value="UPF0291 PROTEIN CBO2609/CLC_2481"/>
    <property type="match status" value="1"/>
</dbReference>
<dbReference type="InterPro" id="IPR009242">
    <property type="entry name" value="DUF896"/>
</dbReference>
<dbReference type="HAMAP" id="MF_01103">
    <property type="entry name" value="UPF0291"/>
    <property type="match status" value="1"/>
</dbReference>
<protein>
    <recommendedName>
        <fullName evidence="2">UPF0291 protein SAMN05421578_104129</fullName>
    </recommendedName>
</protein>
<evidence type="ECO:0000256" key="2">
    <source>
        <dbReference type="HAMAP-Rule" id="MF_01103"/>
    </source>
</evidence>
<gene>
    <name evidence="3" type="ORF">SAMN05421578_104129</name>
</gene>
<dbReference type="RefSeq" id="WP_068586089.1">
    <property type="nucleotide sequence ID" value="NZ_FTNK01000004.1"/>
</dbReference>
<accession>A0ABY1JUR4</accession>
<dbReference type="SUPFAM" id="SSF158221">
    <property type="entry name" value="YnzC-like"/>
    <property type="match status" value="1"/>
</dbReference>
<comment type="caution">
    <text evidence="3">The sequence shown here is derived from an EMBL/GenBank/DDBJ whole genome shotgun (WGS) entry which is preliminary data.</text>
</comment>
<sequence>MDIDNVILRINELAQKKKTVGLNEDEMQERARLREHYLQNIRNNFKQQLDSIEFTDELSSSDQDSNK</sequence>
<dbReference type="Proteomes" id="UP000186666">
    <property type="component" value="Unassembled WGS sequence"/>
</dbReference>
<comment type="subcellular location">
    <subcellularLocation>
        <location evidence="2">Cytoplasm</location>
    </subcellularLocation>
</comment>
<dbReference type="Pfam" id="PF05979">
    <property type="entry name" value="DUF896"/>
    <property type="match status" value="1"/>
</dbReference>
<dbReference type="Gene3D" id="1.10.287.540">
    <property type="entry name" value="Helix hairpin bin"/>
    <property type="match status" value="1"/>
</dbReference>
<proteinExistence type="inferred from homology"/>
<dbReference type="PANTHER" id="PTHR37300:SF1">
    <property type="entry name" value="UPF0291 PROTEIN YNZC"/>
    <property type="match status" value="1"/>
</dbReference>
<evidence type="ECO:0000256" key="1">
    <source>
        <dbReference type="ARBA" id="ARBA00022490"/>
    </source>
</evidence>
<keyword evidence="4" id="KW-1185">Reference proteome</keyword>
<reference evidence="3 4" key="1">
    <citation type="submission" date="2017-01" db="EMBL/GenBank/DDBJ databases">
        <authorList>
            <person name="Varghese N."/>
            <person name="Submissions S."/>
        </authorList>
    </citation>
    <scope>NUCLEOTIDE SEQUENCE [LARGE SCALE GENOMIC DNA]</scope>
    <source>
        <strain evidence="3 4">ATCC 23464</strain>
    </source>
</reference>
<name>A0ABY1JUR4_9BACL</name>
<evidence type="ECO:0000313" key="3">
    <source>
        <dbReference type="EMBL" id="SIQ80510.1"/>
    </source>
</evidence>
<comment type="similarity">
    <text evidence="2">Belongs to the UPF0291 family.</text>
</comment>
<evidence type="ECO:0000313" key="4">
    <source>
        <dbReference type="Proteomes" id="UP000186666"/>
    </source>
</evidence>
<organism evidence="3 4">
    <name type="scientific">Paenibacillus macquariensis</name>
    <dbReference type="NCBI Taxonomy" id="948756"/>
    <lineage>
        <taxon>Bacteria</taxon>
        <taxon>Bacillati</taxon>
        <taxon>Bacillota</taxon>
        <taxon>Bacilli</taxon>
        <taxon>Bacillales</taxon>
        <taxon>Paenibacillaceae</taxon>
        <taxon>Paenibacillus</taxon>
    </lineage>
</organism>
<dbReference type="EMBL" id="FTNK01000004">
    <property type="protein sequence ID" value="SIQ80510.1"/>
    <property type="molecule type" value="Genomic_DNA"/>
</dbReference>
<keyword evidence="1 2" id="KW-0963">Cytoplasm</keyword>